<feature type="compositionally biased region" description="Polar residues" evidence="3">
    <location>
        <begin position="364"/>
        <end position="378"/>
    </location>
</feature>
<feature type="region of interest" description="Disordered" evidence="3">
    <location>
        <begin position="349"/>
        <end position="514"/>
    </location>
</feature>
<comment type="caution">
    <text evidence="4">The sequence shown here is derived from an EMBL/GenBank/DDBJ whole genome shotgun (WGS) entry which is preliminary data.</text>
</comment>
<feature type="compositionally biased region" description="Basic and acidic residues" evidence="3">
    <location>
        <begin position="421"/>
        <end position="435"/>
    </location>
</feature>
<proteinExistence type="predicted"/>
<dbReference type="PANTHER" id="PTHR48060">
    <property type="entry name" value="DNA DAMAGE-REPAIR/TOLERATION PROTEIN DRT100"/>
    <property type="match status" value="1"/>
</dbReference>
<dbReference type="InterPro" id="IPR001611">
    <property type="entry name" value="Leu-rich_rpt"/>
</dbReference>
<keyword evidence="5" id="KW-1185">Reference proteome</keyword>
<dbReference type="FunFam" id="3.80.10.10:FF:000383">
    <property type="entry name" value="Leucine-rich repeat receptor protein kinase EMS1"/>
    <property type="match status" value="2"/>
</dbReference>
<accession>A0A9P3HEL9</accession>
<evidence type="ECO:0000313" key="5">
    <source>
        <dbReference type="Proteomes" id="UP000827284"/>
    </source>
</evidence>
<evidence type="ECO:0000256" key="1">
    <source>
        <dbReference type="ARBA" id="ARBA00022729"/>
    </source>
</evidence>
<reference evidence="4" key="1">
    <citation type="submission" date="2021-11" db="EMBL/GenBank/DDBJ databases">
        <authorList>
            <person name="Herlambang A."/>
            <person name="Guo Y."/>
            <person name="Takashima Y."/>
            <person name="Nishizawa T."/>
        </authorList>
    </citation>
    <scope>NUCLEOTIDE SEQUENCE</scope>
    <source>
        <strain evidence="4">E1425</strain>
    </source>
</reference>
<feature type="compositionally biased region" description="Basic and acidic residues" evidence="3">
    <location>
        <begin position="222"/>
        <end position="253"/>
    </location>
</feature>
<dbReference type="Gene3D" id="3.80.10.10">
    <property type="entry name" value="Ribonuclease Inhibitor"/>
    <property type="match status" value="2"/>
</dbReference>
<keyword evidence="1" id="KW-0732">Signal</keyword>
<sequence>MVALQRRYTRTLGILLFLHTLHWHPKDPSRSIFFAAAEESTPIVLPPSSSILDSPDSPSDDQPLPPIHGESSSILLPLASRIPSLYPPGSLDHSNHKAPVPSNPPKSGASRKTTHIPSSTQSPTRSHPATSGPTENPVRTTRNKAASALGLVHVPLKVSCEILRRLYNSTGGISWSNQDGWQYVDSATESIPGQGNRGRSYMSQNQRNRKKRTPVMAPTRRTFGESKRIRDRDNDHDAEEGPDRRPPDHDAPSIDHVPSPQPQSPSSTSPQKPESPAVLPPLTDNRRPRPSGPDLNDNYYPIGSDPSIGPAPTPMMDMDPNNCCAWYGVVCIGPDGTLPPPWPPYDEDLVASRVGNPISPPLTAGQSANPAGQNPSTSGGPGQNTGPFVVGPLSPSVPAFGKRSAYAPLSRKKRAAPYYNYHDRNQQHHGKDGRNKNPGHPKSPIKGGANNQHLPDDGNNEGGKPLADPDEDEDEKHAYGSRPPLSPSAPSGKPIDVEESPDYEYQDPLHPPPTTWQRPLMDDWYIIELHLGFNGLTGPVPEELTELVNLLILDISNNELTGEIPETYGNLTRLKRFDVSSNKITGAFPVAVNNMVNIQELVLKNNYLTGPLPGSILKLKQMTELSIANNEFDGLIPDGLFASLRKLRVVNINQNGFTGEIGPEVGGLTGLVKFSARANEFSGPIPKEFGYCKQLVIIDLGDNHFQGEIPESIFGLPNLKNLDLTDNKLSGSLSPKIGHMISITRLILSHNNFSGPLPVEIQNLTRLEYMVLNYNHFDGLFPIAIAPPQITVCLVQPNAFTACPPNASVETSTTLAYQCNLDCRGTVPTAELS</sequence>
<feature type="compositionally biased region" description="Polar residues" evidence="3">
    <location>
        <begin position="115"/>
        <end position="139"/>
    </location>
</feature>
<gene>
    <name evidence="4" type="ORF">EMPS_07476</name>
</gene>
<keyword evidence="2" id="KW-0677">Repeat</keyword>
<dbReference type="EMBL" id="BQFW01000010">
    <property type="protein sequence ID" value="GJJ75118.1"/>
    <property type="molecule type" value="Genomic_DNA"/>
</dbReference>
<reference evidence="4" key="2">
    <citation type="journal article" date="2022" name="Microbiol. Resour. Announc.">
        <title>Whole-Genome Sequence of Entomortierella parvispora E1425, a Mucoromycotan Fungus Associated with Burkholderiaceae-Related Endosymbiotic Bacteria.</title>
        <authorList>
            <person name="Herlambang A."/>
            <person name="Guo Y."/>
            <person name="Takashima Y."/>
            <person name="Narisawa K."/>
            <person name="Ohta H."/>
            <person name="Nishizawa T."/>
        </authorList>
    </citation>
    <scope>NUCLEOTIDE SEQUENCE</scope>
    <source>
        <strain evidence="4">E1425</strain>
    </source>
</reference>
<dbReference type="InterPro" id="IPR032675">
    <property type="entry name" value="LRR_dom_sf"/>
</dbReference>
<evidence type="ECO:0000256" key="3">
    <source>
        <dbReference type="SAM" id="MobiDB-lite"/>
    </source>
</evidence>
<feature type="region of interest" description="Disordered" evidence="3">
    <location>
        <begin position="187"/>
        <end position="314"/>
    </location>
</feature>
<organism evidence="4 5">
    <name type="scientific">Entomortierella parvispora</name>
    <dbReference type="NCBI Taxonomy" id="205924"/>
    <lineage>
        <taxon>Eukaryota</taxon>
        <taxon>Fungi</taxon>
        <taxon>Fungi incertae sedis</taxon>
        <taxon>Mucoromycota</taxon>
        <taxon>Mortierellomycotina</taxon>
        <taxon>Mortierellomycetes</taxon>
        <taxon>Mortierellales</taxon>
        <taxon>Mortierellaceae</taxon>
        <taxon>Entomortierella</taxon>
    </lineage>
</organism>
<evidence type="ECO:0008006" key="6">
    <source>
        <dbReference type="Google" id="ProtNLM"/>
    </source>
</evidence>
<protein>
    <recommendedName>
        <fullName evidence="6">Leucine-rich repeat-containing N-terminal plant-type domain-containing protein</fullName>
    </recommendedName>
</protein>
<dbReference type="Pfam" id="PF13855">
    <property type="entry name" value="LRR_8"/>
    <property type="match status" value="1"/>
</dbReference>
<feature type="region of interest" description="Disordered" evidence="3">
    <location>
        <begin position="86"/>
        <end position="139"/>
    </location>
</feature>
<dbReference type="AlphaFoldDB" id="A0A9P3HEL9"/>
<dbReference type="PANTHER" id="PTHR48060:SF21">
    <property type="entry name" value="L DOMAIN-LIKE PROTEIN"/>
    <property type="match status" value="1"/>
</dbReference>
<evidence type="ECO:0000313" key="4">
    <source>
        <dbReference type="EMBL" id="GJJ75118.1"/>
    </source>
</evidence>
<dbReference type="SUPFAM" id="SSF52058">
    <property type="entry name" value="L domain-like"/>
    <property type="match status" value="1"/>
</dbReference>
<name>A0A9P3HEL9_9FUNG</name>
<dbReference type="InterPro" id="IPR053211">
    <property type="entry name" value="DNA_repair-toleration"/>
</dbReference>
<dbReference type="Proteomes" id="UP000827284">
    <property type="component" value="Unassembled WGS sequence"/>
</dbReference>
<feature type="compositionally biased region" description="Low complexity" evidence="3">
    <location>
        <begin position="45"/>
        <end position="62"/>
    </location>
</feature>
<feature type="compositionally biased region" description="Low complexity" evidence="3">
    <location>
        <begin position="264"/>
        <end position="276"/>
    </location>
</feature>
<feature type="region of interest" description="Disordered" evidence="3">
    <location>
        <begin position="45"/>
        <end position="70"/>
    </location>
</feature>
<dbReference type="Pfam" id="PF00560">
    <property type="entry name" value="LRR_1"/>
    <property type="match status" value="4"/>
</dbReference>
<evidence type="ECO:0000256" key="2">
    <source>
        <dbReference type="ARBA" id="ARBA00022737"/>
    </source>
</evidence>
<dbReference type="OrthoDB" id="676979at2759"/>